<dbReference type="Gene3D" id="2.80.10.50">
    <property type="match status" value="1"/>
</dbReference>
<keyword evidence="2" id="KW-1185">Reference proteome</keyword>
<dbReference type="RefSeq" id="WP_320747445.1">
    <property type="nucleotide sequence ID" value="NZ_JAXGGE010000001.1"/>
</dbReference>
<dbReference type="SUPFAM" id="SSF63829">
    <property type="entry name" value="Calcium-dependent phosphotriesterase"/>
    <property type="match status" value="1"/>
</dbReference>
<name>A0ABU5FHI3_9PSED</name>
<accession>A0ABU5FHI3</accession>
<protein>
    <recommendedName>
        <fullName evidence="3">Delta-60 repeat domain-containing protein</fullName>
    </recommendedName>
</protein>
<organism evidence="1 2">
    <name type="scientific">Pseudomonas salmasensis</name>
    <dbReference type="NCBI Taxonomy" id="2745514"/>
    <lineage>
        <taxon>Bacteria</taxon>
        <taxon>Pseudomonadati</taxon>
        <taxon>Pseudomonadota</taxon>
        <taxon>Gammaproteobacteria</taxon>
        <taxon>Pseudomonadales</taxon>
        <taxon>Pseudomonadaceae</taxon>
        <taxon>Pseudomonas</taxon>
    </lineage>
</organism>
<comment type="caution">
    <text evidence="1">The sequence shown here is derived from an EMBL/GenBank/DDBJ whole genome shotgun (WGS) entry which is preliminary data.</text>
</comment>
<sequence length="433" mass="44920">MKNVPEVSGDLDPTFGSGGIVPMPFQGVIENVPTAVCGRPDDSLFVAIRAPALVGAPSALAKLDQRGRLDTAYADQGIKKFDFADGFFDPQEIINLSGGGCAVVGKAVRGFNDEFAVYKLIASGQSDPSFGQAGKIVILPQDLIDPIADAAAVSACRESAKAKVGSTTALGAVVNDAGKMYVAGTMFLRGVYRGFIVCLEEDGTPSSSFNGGGCVIVDPYSPYLQCYAHDIAVLPDGRVLACGFCYGASGRGNAGYIACYDKTGRKDLSFGVNGMVVVEETGIDVLESLTASAQGKIFASGTANGAGLILALKESGTFDDEFNGGQPLIASLPGLLANITWLRCHLHDDGGGKIVVAGVADGDGGAVSLVTARYLSDAEIDLTYAGRGWNAVDDSRGRDVYAGSTLMTDKRVVLGGTLLMGQPVESYLRRYSA</sequence>
<dbReference type="Proteomes" id="UP001277967">
    <property type="component" value="Unassembled WGS sequence"/>
</dbReference>
<evidence type="ECO:0008006" key="3">
    <source>
        <dbReference type="Google" id="ProtNLM"/>
    </source>
</evidence>
<proteinExistence type="predicted"/>
<dbReference type="NCBIfam" id="TIGR02608">
    <property type="entry name" value="delta_60_rpt"/>
    <property type="match status" value="2"/>
</dbReference>
<dbReference type="EMBL" id="JAXGGE010000001">
    <property type="protein sequence ID" value="MDY4300735.1"/>
    <property type="molecule type" value="Genomic_DNA"/>
</dbReference>
<gene>
    <name evidence="1" type="ORF">SO486_12175</name>
</gene>
<dbReference type="InterPro" id="IPR013431">
    <property type="entry name" value="Delta_60_rpt"/>
</dbReference>
<dbReference type="Pfam" id="PF17164">
    <property type="entry name" value="DUF5122"/>
    <property type="match status" value="2"/>
</dbReference>
<reference evidence="1 2" key="1">
    <citation type="submission" date="2023-11" db="EMBL/GenBank/DDBJ databases">
        <title>Genome sequence of Pseudomonas salmasensis Strain SLU99.</title>
        <authorList>
            <person name="Ghadamgahi F."/>
            <person name="Kalyandurg P.B."/>
            <person name="Catara V."/>
            <person name="Vetukuri R."/>
            <person name="Ghosh S."/>
        </authorList>
    </citation>
    <scope>NUCLEOTIDE SEQUENCE [LARGE SCALE GENOMIC DNA]</scope>
    <source>
        <strain evidence="1 2">SLU99</strain>
    </source>
</reference>
<evidence type="ECO:0000313" key="1">
    <source>
        <dbReference type="EMBL" id="MDY4300735.1"/>
    </source>
</evidence>
<evidence type="ECO:0000313" key="2">
    <source>
        <dbReference type="Proteomes" id="UP001277967"/>
    </source>
</evidence>